<feature type="transmembrane region" description="Helical" evidence="1">
    <location>
        <begin position="22"/>
        <end position="44"/>
    </location>
</feature>
<evidence type="ECO:0000313" key="3">
    <source>
        <dbReference type="Proteomes" id="UP000027471"/>
    </source>
</evidence>
<dbReference type="eggNOG" id="COG3334">
    <property type="taxonomic scope" value="Bacteria"/>
</dbReference>
<dbReference type="Gene3D" id="1.10.220.30">
    <property type="match status" value="1"/>
</dbReference>
<gene>
    <name evidence="2" type="ORF">DT23_08600</name>
</gene>
<dbReference type="Proteomes" id="UP000027471">
    <property type="component" value="Unassembled WGS sequence"/>
</dbReference>
<organism evidence="2 3">
    <name type="scientific">Thioclava indica</name>
    <dbReference type="NCBI Taxonomy" id="1353528"/>
    <lineage>
        <taxon>Bacteria</taxon>
        <taxon>Pseudomonadati</taxon>
        <taxon>Pseudomonadota</taxon>
        <taxon>Alphaproteobacteria</taxon>
        <taxon>Rhodobacterales</taxon>
        <taxon>Paracoccaceae</taxon>
        <taxon>Thioclava</taxon>
    </lineage>
</organism>
<keyword evidence="1" id="KW-1133">Transmembrane helix</keyword>
<sequence>MKKLASGRTKTGEKQAKRKRRWFGRGVLWIIALLFGISGTIRLVETGGFAVAKQLVGAEDSGPDMAGDCITEPGLMALHEQLQVREGKLSEREGLVLDREQAINLAEGRIESRLAELVAAEKALSKTVSIADKSADEDVARLVTLYENMKPKQAAPLFEEMAPEFAAGFLGRMRPDTAAAVMASLDPKTAYTISVMMAGRNAGAPKN</sequence>
<accession>A0A074J4F8</accession>
<evidence type="ECO:0000256" key="1">
    <source>
        <dbReference type="SAM" id="Phobius"/>
    </source>
</evidence>
<protein>
    <recommendedName>
        <fullName evidence="4">Magnesium transporter MgtE intracellular domain-containing protein</fullName>
    </recommendedName>
</protein>
<keyword evidence="3" id="KW-1185">Reference proteome</keyword>
<dbReference type="SUPFAM" id="SSF158791">
    <property type="entry name" value="MgtE N-terminal domain-like"/>
    <property type="match status" value="1"/>
</dbReference>
<dbReference type="EMBL" id="AUNB01000084">
    <property type="protein sequence ID" value="KEO52336.1"/>
    <property type="molecule type" value="Genomic_DNA"/>
</dbReference>
<keyword evidence="1" id="KW-0472">Membrane</keyword>
<reference evidence="2 3" key="1">
    <citation type="journal article" date="2015" name="Antonie Van Leeuwenhoek">
        <title>Thioclava indica sp. nov., isolated from surface seawater of the Indian Ocean.</title>
        <authorList>
            <person name="Liu Y."/>
            <person name="Lai Q."/>
            <person name="Du J."/>
            <person name="Xu H."/>
            <person name="Jiang L."/>
            <person name="Shao Z."/>
        </authorList>
    </citation>
    <scope>NUCLEOTIDE SEQUENCE [LARGE SCALE GENOMIC DNA]</scope>
    <source>
        <strain evidence="2 3">DT23-4</strain>
    </source>
</reference>
<dbReference type="STRING" id="1353528.DT23_08600"/>
<name>A0A074J4F8_9RHOB</name>
<proteinExistence type="predicted"/>
<comment type="caution">
    <text evidence="2">The sequence shown here is derived from an EMBL/GenBank/DDBJ whole genome shotgun (WGS) entry which is preliminary data.</text>
</comment>
<dbReference type="AlphaFoldDB" id="A0A074J4F8"/>
<evidence type="ECO:0000313" key="2">
    <source>
        <dbReference type="EMBL" id="KEO52336.1"/>
    </source>
</evidence>
<evidence type="ECO:0008006" key="4">
    <source>
        <dbReference type="Google" id="ProtNLM"/>
    </source>
</evidence>
<dbReference type="RefSeq" id="WP_038133421.1">
    <property type="nucleotide sequence ID" value="NZ_AUNB01000084.1"/>
</dbReference>
<keyword evidence="1" id="KW-0812">Transmembrane</keyword>
<dbReference type="OrthoDB" id="9791432at2"/>